<name>A0A199UJW0_ANACO</name>
<organism evidence="6 7">
    <name type="scientific">Ananas comosus</name>
    <name type="common">Pineapple</name>
    <name type="synonym">Ananas ananas</name>
    <dbReference type="NCBI Taxonomy" id="4615"/>
    <lineage>
        <taxon>Eukaryota</taxon>
        <taxon>Viridiplantae</taxon>
        <taxon>Streptophyta</taxon>
        <taxon>Embryophyta</taxon>
        <taxon>Tracheophyta</taxon>
        <taxon>Spermatophyta</taxon>
        <taxon>Magnoliopsida</taxon>
        <taxon>Liliopsida</taxon>
        <taxon>Poales</taxon>
        <taxon>Bromeliaceae</taxon>
        <taxon>Bromelioideae</taxon>
        <taxon>Ananas</taxon>
    </lineage>
</organism>
<dbReference type="SUPFAM" id="SSF54695">
    <property type="entry name" value="POZ domain"/>
    <property type="match status" value="1"/>
</dbReference>
<dbReference type="PROSITE" id="PS50144">
    <property type="entry name" value="MATH"/>
    <property type="match status" value="1"/>
</dbReference>
<evidence type="ECO:0000256" key="2">
    <source>
        <dbReference type="ARBA" id="ARBA00004906"/>
    </source>
</evidence>
<dbReference type="Gene3D" id="3.30.710.10">
    <property type="entry name" value="Potassium Channel Kv1.1, Chain A"/>
    <property type="match status" value="1"/>
</dbReference>
<feature type="domain" description="BTB" evidence="4">
    <location>
        <begin position="207"/>
        <end position="274"/>
    </location>
</feature>
<dbReference type="FunFam" id="3.30.710.10:FF:000136">
    <property type="entry name" value="BTB-POZ and math domain 1"/>
    <property type="match status" value="1"/>
</dbReference>
<dbReference type="EMBL" id="LSRQ01007343">
    <property type="protein sequence ID" value="OAY65024.1"/>
    <property type="molecule type" value="Genomic_DNA"/>
</dbReference>
<dbReference type="Gene3D" id="1.25.40.420">
    <property type="match status" value="1"/>
</dbReference>
<dbReference type="PANTHER" id="PTHR26379">
    <property type="entry name" value="BTB/POZ AND MATH DOMAIN-CONTAINING PROTEIN 1"/>
    <property type="match status" value="1"/>
</dbReference>
<dbReference type="SUPFAM" id="SSF49599">
    <property type="entry name" value="TRAF domain-like"/>
    <property type="match status" value="1"/>
</dbReference>
<dbReference type="STRING" id="4615.A0A199UJW0"/>
<comment type="pathway">
    <text evidence="2">Protein modification; protein ubiquitination.</text>
</comment>
<dbReference type="InterPro" id="IPR045005">
    <property type="entry name" value="BPM1-6"/>
</dbReference>
<dbReference type="InterPro" id="IPR000210">
    <property type="entry name" value="BTB/POZ_dom"/>
</dbReference>
<accession>A0A199UJW0</accession>
<dbReference type="InterPro" id="IPR008974">
    <property type="entry name" value="TRAF-like"/>
</dbReference>
<feature type="domain" description="MATH" evidence="5">
    <location>
        <begin position="20"/>
        <end position="164"/>
    </location>
</feature>
<dbReference type="CDD" id="cd00121">
    <property type="entry name" value="MATH"/>
    <property type="match status" value="1"/>
</dbReference>
<dbReference type="CDD" id="cd18280">
    <property type="entry name" value="BTB_POZ_BPM_plant"/>
    <property type="match status" value="1"/>
</dbReference>
<proteinExistence type="inferred from homology"/>
<evidence type="ECO:0000256" key="1">
    <source>
        <dbReference type="ARBA" id="ARBA00002668"/>
    </source>
</evidence>
<dbReference type="GO" id="GO:0016567">
    <property type="term" value="P:protein ubiquitination"/>
    <property type="evidence" value="ECO:0007669"/>
    <property type="project" value="InterPro"/>
</dbReference>
<dbReference type="Pfam" id="PF00651">
    <property type="entry name" value="BTB"/>
    <property type="match status" value="1"/>
</dbReference>
<reference evidence="6 7" key="1">
    <citation type="journal article" date="2016" name="DNA Res.">
        <title>The draft genome of MD-2 pineapple using hybrid error correction of long reads.</title>
        <authorList>
            <person name="Redwan R.M."/>
            <person name="Saidin A."/>
            <person name="Kumar S.V."/>
        </authorList>
    </citation>
    <scope>NUCLEOTIDE SEQUENCE [LARGE SCALE GENOMIC DNA]</scope>
    <source>
        <strain evidence="7">cv. MD2</strain>
        <tissue evidence="6">Leaf</tissue>
    </source>
</reference>
<dbReference type="Proteomes" id="UP000092600">
    <property type="component" value="Unassembled WGS sequence"/>
</dbReference>
<dbReference type="Gene3D" id="2.60.210.10">
    <property type="entry name" value="Apoptosis, Tumor Necrosis Factor Receptor Associated Protein 2, Chain A"/>
    <property type="match status" value="1"/>
</dbReference>
<dbReference type="PROSITE" id="PS50097">
    <property type="entry name" value="BTB"/>
    <property type="match status" value="1"/>
</dbReference>
<evidence type="ECO:0000313" key="6">
    <source>
        <dbReference type="EMBL" id="OAY65024.1"/>
    </source>
</evidence>
<evidence type="ECO:0000259" key="4">
    <source>
        <dbReference type="PROSITE" id="PS50097"/>
    </source>
</evidence>
<evidence type="ECO:0000313" key="7">
    <source>
        <dbReference type="Proteomes" id="UP000092600"/>
    </source>
</evidence>
<evidence type="ECO:0000259" key="5">
    <source>
        <dbReference type="PROSITE" id="PS50144"/>
    </source>
</evidence>
<gene>
    <name evidence="6" type="ORF">ACMD2_22428</name>
</gene>
<comment type="function">
    <text evidence="1">May act as a substrate-specific adapter of an E3 ubiquitin-protein ligase complex (CUL3-RBX1-BTB) which mediates the ubiquitination and subsequent proteasomal degradation of target proteins.</text>
</comment>
<dbReference type="InterPro" id="IPR011333">
    <property type="entry name" value="SKP1/BTB/POZ_sf"/>
</dbReference>
<dbReference type="InterPro" id="IPR056423">
    <property type="entry name" value="BACK_BPM_SPOP"/>
</dbReference>
<dbReference type="AlphaFoldDB" id="A0A199UJW0"/>
<dbReference type="SMART" id="SM00225">
    <property type="entry name" value="BTB"/>
    <property type="match status" value="1"/>
</dbReference>
<dbReference type="Pfam" id="PF24570">
    <property type="entry name" value="BACK_BPM_SPOP"/>
    <property type="match status" value="1"/>
</dbReference>
<evidence type="ECO:0000256" key="3">
    <source>
        <dbReference type="ARBA" id="ARBA00010846"/>
    </source>
</evidence>
<protein>
    <submittedName>
        <fullName evidence="6">BTB/POZ and MATH domain-containing protein 2</fullName>
    </submittedName>
</protein>
<comment type="similarity">
    <text evidence="3">Belongs to the Tdpoz family.</text>
</comment>
<dbReference type="PANTHER" id="PTHR26379:SF187">
    <property type="entry name" value="OS07G0655300 PROTEIN"/>
    <property type="match status" value="1"/>
</dbReference>
<sequence length="374" mass="41461">MAFSTIDSFSSSTWRIETATGSHKFTVNKHSLTKGFGAGNHVQSGVFSVGGHDWAIRYYPDGRAHITRIYPDGSYRLSYESDVGTGNVSIYLTHLSDTSGDAKVAFKFDILDKNGSTLSTHSVEVPVTLKDSKSSLGWERIMSRADFERKFVDEDDRLTVRCTVTVLKSPHVRVSKTSSVASLQVPKPPPSDLHQHLGELLESGEGADVAFDVGGKTFAAHRCVLAARSPVFRAELFGAMKEKTMQCIKIEDMDAAVFKAMLHFMYRDSLHQLEELTTESPTSMLQHLLAAADRYGLERLKSICEGELCKDIDVSTVATTLALAEQHRCRELKDACFDFIDSPDTMIAVMKTEGFEYLTISCPLLLKELVEKIE</sequence>
<comment type="caution">
    <text evidence="6">The sequence shown here is derived from an EMBL/GenBank/DDBJ whole genome shotgun (WGS) entry which is preliminary data.</text>
</comment>
<dbReference type="InterPro" id="IPR002083">
    <property type="entry name" value="MATH/TRAF_dom"/>
</dbReference>
<dbReference type="GO" id="GO:0071472">
    <property type="term" value="P:cellular response to salt stress"/>
    <property type="evidence" value="ECO:0007669"/>
    <property type="project" value="UniProtKB-ARBA"/>
</dbReference>